<dbReference type="PANTHER" id="PTHR22916">
    <property type="entry name" value="GLYCOSYLTRANSFERASE"/>
    <property type="match status" value="1"/>
</dbReference>
<reference evidence="5" key="1">
    <citation type="submission" date="2020-10" db="EMBL/GenBank/DDBJ databases">
        <authorList>
            <person name="Lu T."/>
            <person name="Wang Q."/>
            <person name="Han X."/>
        </authorList>
    </citation>
    <scope>NUCLEOTIDE SEQUENCE</scope>
    <source>
        <strain evidence="5">WQ 366</strain>
    </source>
</reference>
<evidence type="ECO:0000313" key="6">
    <source>
        <dbReference type="Proteomes" id="UP001165302"/>
    </source>
</evidence>
<keyword evidence="3" id="KW-0812">Transmembrane</keyword>
<dbReference type="CDD" id="cd00761">
    <property type="entry name" value="Glyco_tranf_GTA_type"/>
    <property type="match status" value="1"/>
</dbReference>
<dbReference type="SUPFAM" id="SSF53448">
    <property type="entry name" value="Nucleotide-diphospho-sugar transferases"/>
    <property type="match status" value="1"/>
</dbReference>
<dbReference type="Proteomes" id="UP001165302">
    <property type="component" value="Unassembled WGS sequence"/>
</dbReference>
<dbReference type="InterPro" id="IPR001173">
    <property type="entry name" value="Glyco_trans_2-like"/>
</dbReference>
<keyword evidence="1" id="KW-0328">Glycosyltransferase</keyword>
<name>A0ABS7Z3I2_9SPHI</name>
<dbReference type="PANTHER" id="PTHR22916:SF51">
    <property type="entry name" value="GLYCOSYLTRANSFERASE EPSH-RELATED"/>
    <property type="match status" value="1"/>
</dbReference>
<evidence type="ECO:0000256" key="1">
    <source>
        <dbReference type="ARBA" id="ARBA00022676"/>
    </source>
</evidence>
<sequence>MMEPLVSIIIPVYNASKTLSLTLESLRGQTYKQLELIFVNDASTDDSLFLLNEFKENLLTSSVKIVNHVENQGVACARNTGLANSTGKYIYFIDADDYMSENTIHIMLDAAEKEDLDIVGCNWYLSFKQNSRKMSQPNFKNGMEAVELMLTGQMRWNLWLFLIRRELFVKYNIGFLPKMNMGEDAMMMTKLFYYSNRVKLINEFLYHYNQNVDSSLTKTYSEQNFFEVSSNVEEIEKFVLRNDFPQHIKNSINFFKLNIKLPLLVSYNRTNYERWNTWYVESNSHIFKNPYSTWRTKFLEWACVNKMYVLIDIYYLVVIKMVYGVIYR</sequence>
<keyword evidence="6" id="KW-1185">Reference proteome</keyword>
<evidence type="ECO:0000313" key="5">
    <source>
        <dbReference type="EMBL" id="MCA5004122.1"/>
    </source>
</evidence>
<accession>A0ABS7Z3I2</accession>
<gene>
    <name evidence="5" type="ORF">IPZ78_03010</name>
</gene>
<evidence type="ECO:0000256" key="3">
    <source>
        <dbReference type="SAM" id="Phobius"/>
    </source>
</evidence>
<dbReference type="EMBL" id="JADEYP010000003">
    <property type="protein sequence ID" value="MCA5004122.1"/>
    <property type="molecule type" value="Genomic_DNA"/>
</dbReference>
<dbReference type="InterPro" id="IPR029044">
    <property type="entry name" value="Nucleotide-diphossugar_trans"/>
</dbReference>
<evidence type="ECO:0000259" key="4">
    <source>
        <dbReference type="Pfam" id="PF00535"/>
    </source>
</evidence>
<comment type="caution">
    <text evidence="5">The sequence shown here is derived from an EMBL/GenBank/DDBJ whole genome shotgun (WGS) entry which is preliminary data.</text>
</comment>
<feature type="transmembrane region" description="Helical" evidence="3">
    <location>
        <begin position="307"/>
        <end position="326"/>
    </location>
</feature>
<dbReference type="RefSeq" id="WP_225551454.1">
    <property type="nucleotide sequence ID" value="NZ_JADEYP010000003.1"/>
</dbReference>
<evidence type="ECO:0000256" key="2">
    <source>
        <dbReference type="ARBA" id="ARBA00022679"/>
    </source>
</evidence>
<protein>
    <submittedName>
        <fullName evidence="5">Glycosyltransferase</fullName>
    </submittedName>
</protein>
<dbReference type="Gene3D" id="3.90.550.10">
    <property type="entry name" value="Spore Coat Polysaccharide Biosynthesis Protein SpsA, Chain A"/>
    <property type="match status" value="1"/>
</dbReference>
<dbReference type="Pfam" id="PF00535">
    <property type="entry name" value="Glycos_transf_2"/>
    <property type="match status" value="1"/>
</dbReference>
<feature type="domain" description="Glycosyltransferase 2-like" evidence="4">
    <location>
        <begin position="7"/>
        <end position="159"/>
    </location>
</feature>
<keyword evidence="3" id="KW-0472">Membrane</keyword>
<organism evidence="5 6">
    <name type="scientific">Sphingobacterium bovistauri</name>
    <dbReference type="NCBI Taxonomy" id="2781959"/>
    <lineage>
        <taxon>Bacteria</taxon>
        <taxon>Pseudomonadati</taxon>
        <taxon>Bacteroidota</taxon>
        <taxon>Sphingobacteriia</taxon>
        <taxon>Sphingobacteriales</taxon>
        <taxon>Sphingobacteriaceae</taxon>
        <taxon>Sphingobacterium</taxon>
    </lineage>
</organism>
<proteinExistence type="predicted"/>
<keyword evidence="3" id="KW-1133">Transmembrane helix</keyword>
<keyword evidence="2" id="KW-0808">Transferase</keyword>